<sequence length="206" mass="24600">MNCGLKNIFNMIYMYVEKFFQSSTVLEILKTLNEKLFETDFNEIDALIIIFKEDIIQNRKFRNYKKQFLIFVLIIKYLKYLLSDVNSSNIYHKNRTIFQDLQVETITLIPLSNILLYLVPLHQISISNQIDMSSTDALFQKWMLEKFITTMMEFKEQLIYAAFNHTSERGSKLNRMLEFLMMQQRISSQKMLVPEINRNNFKNDVG</sequence>
<dbReference type="WBParaSite" id="TCONS_00013804.p2">
    <property type="protein sequence ID" value="TCONS_00013804.p2"/>
    <property type="gene ID" value="XLOC_008720"/>
</dbReference>
<organism evidence="1 2">
    <name type="scientific">Strongyloides stercoralis</name>
    <name type="common">Threadworm</name>
    <dbReference type="NCBI Taxonomy" id="6248"/>
    <lineage>
        <taxon>Eukaryota</taxon>
        <taxon>Metazoa</taxon>
        <taxon>Ecdysozoa</taxon>
        <taxon>Nematoda</taxon>
        <taxon>Chromadorea</taxon>
        <taxon>Rhabditida</taxon>
        <taxon>Tylenchina</taxon>
        <taxon>Panagrolaimomorpha</taxon>
        <taxon>Strongyloidoidea</taxon>
        <taxon>Strongyloididae</taxon>
        <taxon>Strongyloides</taxon>
    </lineage>
</organism>
<dbReference type="Proteomes" id="UP000035681">
    <property type="component" value="Unplaced"/>
</dbReference>
<protein>
    <submittedName>
        <fullName evidence="2">Uncharacterized protein</fullName>
    </submittedName>
</protein>
<evidence type="ECO:0000313" key="2">
    <source>
        <dbReference type="WBParaSite" id="TCONS_00013804.p2"/>
    </source>
</evidence>
<name>A0AAF5DIV6_STRER</name>
<dbReference type="AlphaFoldDB" id="A0AAF5DIV6"/>
<evidence type="ECO:0000313" key="1">
    <source>
        <dbReference type="Proteomes" id="UP000035681"/>
    </source>
</evidence>
<keyword evidence="1" id="KW-1185">Reference proteome</keyword>
<reference evidence="2" key="1">
    <citation type="submission" date="2024-02" db="UniProtKB">
        <authorList>
            <consortium name="WormBaseParasite"/>
        </authorList>
    </citation>
    <scope>IDENTIFICATION</scope>
</reference>
<proteinExistence type="predicted"/>
<accession>A0AAF5DIV6</accession>